<dbReference type="Proteomes" id="UP001293254">
    <property type="component" value="Unassembled WGS sequence"/>
</dbReference>
<keyword evidence="3" id="KW-1185">Reference proteome</keyword>
<dbReference type="Pfam" id="PF14223">
    <property type="entry name" value="Retrotran_gag_2"/>
    <property type="match status" value="1"/>
</dbReference>
<gene>
    <name evidence="2" type="ORF">Salat_1551300</name>
</gene>
<sequence>MAMSGAKFKVVKFDGTGNFGLWQTRVKDLLAQQGILKALRPQKPDLMDDEDWEELQQCAVGTVRLCLADEIMYHVMNLKSPGEVWKKLEIQFMSKSITNKLYLKQRLYGLKMQEGADLAQHIFRQLSSDTVDDNPRRRHLPLSLANPPTEPLHRPTLHAPSRTTHRTSPTPSTWHFYSLFLSSTAVNGILRWHSTLLSTANWNHFPDSTYLHLHYASFNFSFCSTQMGLSS</sequence>
<protein>
    <submittedName>
        <fullName evidence="2">Retrovirus-related Pol polyprotein from transposon TNT 1-94</fullName>
    </submittedName>
</protein>
<feature type="region of interest" description="Disordered" evidence="1">
    <location>
        <begin position="130"/>
        <end position="169"/>
    </location>
</feature>
<organism evidence="2 3">
    <name type="scientific">Sesamum alatum</name>
    <dbReference type="NCBI Taxonomy" id="300844"/>
    <lineage>
        <taxon>Eukaryota</taxon>
        <taxon>Viridiplantae</taxon>
        <taxon>Streptophyta</taxon>
        <taxon>Embryophyta</taxon>
        <taxon>Tracheophyta</taxon>
        <taxon>Spermatophyta</taxon>
        <taxon>Magnoliopsida</taxon>
        <taxon>eudicotyledons</taxon>
        <taxon>Gunneridae</taxon>
        <taxon>Pentapetalae</taxon>
        <taxon>asterids</taxon>
        <taxon>lamiids</taxon>
        <taxon>Lamiales</taxon>
        <taxon>Pedaliaceae</taxon>
        <taxon>Sesamum</taxon>
    </lineage>
</organism>
<proteinExistence type="predicted"/>
<reference evidence="2" key="2">
    <citation type="journal article" date="2024" name="Plant">
        <title>Genomic evolution and insights into agronomic trait innovations of Sesamum species.</title>
        <authorList>
            <person name="Miao H."/>
            <person name="Wang L."/>
            <person name="Qu L."/>
            <person name="Liu H."/>
            <person name="Sun Y."/>
            <person name="Le M."/>
            <person name="Wang Q."/>
            <person name="Wei S."/>
            <person name="Zheng Y."/>
            <person name="Lin W."/>
            <person name="Duan Y."/>
            <person name="Cao H."/>
            <person name="Xiong S."/>
            <person name="Wang X."/>
            <person name="Wei L."/>
            <person name="Li C."/>
            <person name="Ma Q."/>
            <person name="Ju M."/>
            <person name="Zhao R."/>
            <person name="Li G."/>
            <person name="Mu C."/>
            <person name="Tian Q."/>
            <person name="Mei H."/>
            <person name="Zhang T."/>
            <person name="Gao T."/>
            <person name="Zhang H."/>
        </authorList>
    </citation>
    <scope>NUCLEOTIDE SEQUENCE</scope>
    <source>
        <strain evidence="2">3651</strain>
    </source>
</reference>
<name>A0AAE1YCX7_9LAMI</name>
<evidence type="ECO:0000313" key="3">
    <source>
        <dbReference type="Proteomes" id="UP001293254"/>
    </source>
</evidence>
<comment type="caution">
    <text evidence="2">The sequence shown here is derived from an EMBL/GenBank/DDBJ whole genome shotgun (WGS) entry which is preliminary data.</text>
</comment>
<evidence type="ECO:0000313" key="2">
    <source>
        <dbReference type="EMBL" id="KAK4427823.1"/>
    </source>
</evidence>
<evidence type="ECO:0000256" key="1">
    <source>
        <dbReference type="SAM" id="MobiDB-lite"/>
    </source>
</evidence>
<reference evidence="2" key="1">
    <citation type="submission" date="2020-06" db="EMBL/GenBank/DDBJ databases">
        <authorList>
            <person name="Li T."/>
            <person name="Hu X."/>
            <person name="Zhang T."/>
            <person name="Song X."/>
            <person name="Zhang H."/>
            <person name="Dai N."/>
            <person name="Sheng W."/>
            <person name="Hou X."/>
            <person name="Wei L."/>
        </authorList>
    </citation>
    <scope>NUCLEOTIDE SEQUENCE</scope>
    <source>
        <strain evidence="2">3651</strain>
        <tissue evidence="2">Leaf</tissue>
    </source>
</reference>
<dbReference type="EMBL" id="JACGWO010000005">
    <property type="protein sequence ID" value="KAK4427823.1"/>
    <property type="molecule type" value="Genomic_DNA"/>
</dbReference>
<dbReference type="AlphaFoldDB" id="A0AAE1YCX7"/>
<accession>A0AAE1YCX7</accession>
<feature type="compositionally biased region" description="Low complexity" evidence="1">
    <location>
        <begin position="160"/>
        <end position="169"/>
    </location>
</feature>